<dbReference type="EMBL" id="CAJNOM010005107">
    <property type="protein sequence ID" value="CAF1661325.1"/>
    <property type="molecule type" value="Genomic_DNA"/>
</dbReference>
<evidence type="ECO:0000313" key="6">
    <source>
        <dbReference type="Proteomes" id="UP000663832"/>
    </source>
</evidence>
<dbReference type="GO" id="GO:0005576">
    <property type="term" value="C:extracellular region"/>
    <property type="evidence" value="ECO:0007669"/>
    <property type="project" value="TreeGrafter"/>
</dbReference>
<dbReference type="SUPFAM" id="SSF51445">
    <property type="entry name" value="(Trans)glycosidases"/>
    <property type="match status" value="1"/>
</dbReference>
<gene>
    <name evidence="4" type="ORF">BJG266_LOCUS46271</name>
    <name evidence="5" type="ORF">QVE165_LOCUS63299</name>
</gene>
<feature type="chain" id="PRO_5035688967" description="GH18 domain-containing protein" evidence="2">
    <location>
        <begin position="22"/>
        <end position="370"/>
    </location>
</feature>
<dbReference type="GO" id="GO:0004568">
    <property type="term" value="F:chitinase activity"/>
    <property type="evidence" value="ECO:0007669"/>
    <property type="project" value="TreeGrafter"/>
</dbReference>
<organism evidence="5 6">
    <name type="scientific">Adineta steineri</name>
    <dbReference type="NCBI Taxonomy" id="433720"/>
    <lineage>
        <taxon>Eukaryota</taxon>
        <taxon>Metazoa</taxon>
        <taxon>Spiralia</taxon>
        <taxon>Gnathifera</taxon>
        <taxon>Rotifera</taxon>
        <taxon>Eurotatoria</taxon>
        <taxon>Bdelloidea</taxon>
        <taxon>Adinetida</taxon>
        <taxon>Adinetidae</taxon>
        <taxon>Adineta</taxon>
    </lineage>
</organism>
<dbReference type="PROSITE" id="PS51910">
    <property type="entry name" value="GH18_2"/>
    <property type="match status" value="1"/>
</dbReference>
<dbReference type="Gene3D" id="3.20.20.80">
    <property type="entry name" value="Glycosidases"/>
    <property type="match status" value="1"/>
</dbReference>
<feature type="non-terminal residue" evidence="5">
    <location>
        <position position="1"/>
    </location>
</feature>
<dbReference type="InterPro" id="IPR017853">
    <property type="entry name" value="GH"/>
</dbReference>
<feature type="compositionally biased region" description="Polar residues" evidence="1">
    <location>
        <begin position="69"/>
        <end position="116"/>
    </location>
</feature>
<name>A0A816FGS5_9BILA</name>
<dbReference type="InterPro" id="IPR050314">
    <property type="entry name" value="Glycosyl_Hydrlase_18"/>
</dbReference>
<keyword evidence="2" id="KW-0732">Signal</keyword>
<feature type="domain" description="GH18" evidence="3">
    <location>
        <begin position="168"/>
        <end position="370"/>
    </location>
</feature>
<dbReference type="EMBL" id="CAJNOI010004710">
    <property type="protein sequence ID" value="CAF1551459.1"/>
    <property type="molecule type" value="Genomic_DNA"/>
</dbReference>
<dbReference type="PANTHER" id="PTHR11177:SF317">
    <property type="entry name" value="CHITINASE 12-RELATED"/>
    <property type="match status" value="1"/>
</dbReference>
<reference evidence="5" key="1">
    <citation type="submission" date="2021-02" db="EMBL/GenBank/DDBJ databases">
        <authorList>
            <person name="Nowell W R."/>
        </authorList>
    </citation>
    <scope>NUCLEOTIDE SEQUENCE</scope>
</reference>
<feature type="signal peptide" evidence="2">
    <location>
        <begin position="1"/>
        <end position="21"/>
    </location>
</feature>
<evidence type="ECO:0000313" key="4">
    <source>
        <dbReference type="EMBL" id="CAF1551459.1"/>
    </source>
</evidence>
<evidence type="ECO:0000256" key="2">
    <source>
        <dbReference type="SAM" id="SignalP"/>
    </source>
</evidence>
<dbReference type="GO" id="GO:0006032">
    <property type="term" value="P:chitin catabolic process"/>
    <property type="evidence" value="ECO:0007669"/>
    <property type="project" value="TreeGrafter"/>
</dbReference>
<dbReference type="PANTHER" id="PTHR11177">
    <property type="entry name" value="CHITINASE"/>
    <property type="match status" value="1"/>
</dbReference>
<dbReference type="GO" id="GO:0005975">
    <property type="term" value="P:carbohydrate metabolic process"/>
    <property type="evidence" value="ECO:0007669"/>
    <property type="project" value="InterPro"/>
</dbReference>
<keyword evidence="6" id="KW-1185">Reference proteome</keyword>
<dbReference type="AlphaFoldDB" id="A0A816FGS5"/>
<comment type="caution">
    <text evidence="5">The sequence shown here is derived from an EMBL/GenBank/DDBJ whole genome shotgun (WGS) entry which is preliminary data.</text>
</comment>
<dbReference type="Proteomes" id="UP000663877">
    <property type="component" value="Unassembled WGS sequence"/>
</dbReference>
<accession>A0A816FGS5</accession>
<evidence type="ECO:0000256" key="1">
    <source>
        <dbReference type="SAM" id="MobiDB-lite"/>
    </source>
</evidence>
<protein>
    <recommendedName>
        <fullName evidence="3">GH18 domain-containing protein</fullName>
    </recommendedName>
</protein>
<dbReference type="OrthoDB" id="76388at2759"/>
<dbReference type="InterPro" id="IPR001223">
    <property type="entry name" value="Glyco_hydro18_cat"/>
</dbReference>
<proteinExistence type="predicted"/>
<dbReference type="Pfam" id="PF00704">
    <property type="entry name" value="Glyco_hydro_18"/>
    <property type="match status" value="1"/>
</dbReference>
<dbReference type="GO" id="GO:0008061">
    <property type="term" value="F:chitin binding"/>
    <property type="evidence" value="ECO:0007669"/>
    <property type="project" value="TreeGrafter"/>
</dbReference>
<evidence type="ECO:0000259" key="3">
    <source>
        <dbReference type="PROSITE" id="PS51910"/>
    </source>
</evidence>
<feature type="region of interest" description="Disordered" evidence="1">
    <location>
        <begin position="69"/>
        <end position="123"/>
    </location>
</feature>
<evidence type="ECO:0000313" key="5">
    <source>
        <dbReference type="EMBL" id="CAF1661325.1"/>
    </source>
</evidence>
<dbReference type="Proteomes" id="UP000663832">
    <property type="component" value="Unassembled WGS sequence"/>
</dbReference>
<sequence>MLRRISHVLVLLLLVNLSVNAQNDSSTVSDPVIVENTTEKVIETTLPITISTVPSDLATTTATNVHDSSTANATISDTTQSSKIESRNSTSTNLPESSVNNKSIINGSQSHGNDAQISHPDKSSWALTEPSKLAIHPHTVTFTTPTNPIDATPSQPTVSPSSSVSSSPSVVCMTTVNPFVFDSLDATLCSHLILVQTDSTDSTDIFQSALSSAILEQLNVMRTKNPQLKIFYSILGQWKSKHLDLIRDDKQRAKFNKNIQKYLIVNGLDGFDIDWNIPVGQTSALTDKNYLSTWLTELHQAFSPNQLSLSIGVSGDKAILDSSYDFDQISNTVDFIRLMAFDWPSKDVTTLINPLYPMKSQRDDDKFNNI</sequence>